<evidence type="ECO:0000313" key="3">
    <source>
        <dbReference type="Proteomes" id="UP000075840"/>
    </source>
</evidence>
<dbReference type="Proteomes" id="UP000075840">
    <property type="component" value="Unassembled WGS sequence"/>
</dbReference>
<dbReference type="EnsemblMetazoa" id="AARA014588-RA">
    <property type="protein sequence ID" value="AARA014588-PA"/>
    <property type="gene ID" value="AARA014588"/>
</dbReference>
<feature type="compositionally biased region" description="Polar residues" evidence="1">
    <location>
        <begin position="57"/>
        <end position="69"/>
    </location>
</feature>
<feature type="region of interest" description="Disordered" evidence="1">
    <location>
        <begin position="43"/>
        <end position="69"/>
    </location>
</feature>
<dbReference type="VEuPathDB" id="VectorBase:AARA014588"/>
<evidence type="ECO:0000313" key="2">
    <source>
        <dbReference type="EnsemblMetazoa" id="AARA014588-PA"/>
    </source>
</evidence>
<reference evidence="2" key="1">
    <citation type="submission" date="2022-08" db="UniProtKB">
        <authorList>
            <consortium name="EnsemblMetazoa"/>
        </authorList>
    </citation>
    <scope>IDENTIFICATION</scope>
    <source>
        <strain evidence="2">Dongola</strain>
    </source>
</reference>
<accession>A0A182IGJ4</accession>
<keyword evidence="3" id="KW-1185">Reference proteome</keyword>
<evidence type="ECO:0000256" key="1">
    <source>
        <dbReference type="SAM" id="MobiDB-lite"/>
    </source>
</evidence>
<proteinExistence type="predicted"/>
<name>A0A182IGJ4_ANOAR</name>
<dbReference type="EMBL" id="APCN01007993">
    <property type="status" value="NOT_ANNOTATED_CDS"/>
    <property type="molecule type" value="Genomic_DNA"/>
</dbReference>
<protein>
    <submittedName>
        <fullName evidence="2">Uncharacterized protein</fullName>
    </submittedName>
</protein>
<sequence>MYNPTKYFVLYRSQYTTALGCASQLPGTSEYSLWRHICSGCNPSRSRKRWSSERTHSSLNLSESPLTEK</sequence>
<organism evidence="2 3">
    <name type="scientific">Anopheles arabiensis</name>
    <name type="common">Mosquito</name>
    <dbReference type="NCBI Taxonomy" id="7173"/>
    <lineage>
        <taxon>Eukaryota</taxon>
        <taxon>Metazoa</taxon>
        <taxon>Ecdysozoa</taxon>
        <taxon>Arthropoda</taxon>
        <taxon>Hexapoda</taxon>
        <taxon>Insecta</taxon>
        <taxon>Pterygota</taxon>
        <taxon>Neoptera</taxon>
        <taxon>Endopterygota</taxon>
        <taxon>Diptera</taxon>
        <taxon>Nematocera</taxon>
        <taxon>Culicoidea</taxon>
        <taxon>Culicidae</taxon>
        <taxon>Anophelinae</taxon>
        <taxon>Anopheles</taxon>
    </lineage>
</organism>
<dbReference type="AlphaFoldDB" id="A0A182IGJ4"/>